<evidence type="ECO:0000256" key="2">
    <source>
        <dbReference type="ARBA" id="ARBA00022857"/>
    </source>
</evidence>
<organism evidence="4 5">
    <name type="scientific">Exophiala mesophila</name>
    <name type="common">Black yeast-like fungus</name>
    <dbReference type="NCBI Taxonomy" id="212818"/>
    <lineage>
        <taxon>Eukaryota</taxon>
        <taxon>Fungi</taxon>
        <taxon>Dikarya</taxon>
        <taxon>Ascomycota</taxon>
        <taxon>Pezizomycotina</taxon>
        <taxon>Eurotiomycetes</taxon>
        <taxon>Chaetothyriomycetidae</taxon>
        <taxon>Chaetothyriales</taxon>
        <taxon>Herpotrichiellaceae</taxon>
        <taxon>Exophiala</taxon>
    </lineage>
</organism>
<dbReference type="EMBL" id="NAJM01000015">
    <property type="protein sequence ID" value="RVX71867.1"/>
    <property type="molecule type" value="Genomic_DNA"/>
</dbReference>
<evidence type="ECO:0000313" key="5">
    <source>
        <dbReference type="Proteomes" id="UP000288859"/>
    </source>
</evidence>
<dbReference type="AlphaFoldDB" id="A0A438N878"/>
<dbReference type="InterPro" id="IPR036291">
    <property type="entry name" value="NAD(P)-bd_dom_sf"/>
</dbReference>
<comment type="caution">
    <text evidence="4">The sequence shown here is derived from an EMBL/GenBank/DDBJ whole genome shotgun (WGS) entry which is preliminary data.</text>
</comment>
<dbReference type="VEuPathDB" id="FungiDB:PV10_05803"/>
<reference evidence="4 5" key="1">
    <citation type="submission" date="2017-03" db="EMBL/GenBank/DDBJ databases">
        <title>Genomes of endolithic fungi from Antarctica.</title>
        <authorList>
            <person name="Coleine C."/>
            <person name="Masonjones S."/>
            <person name="Stajich J.E."/>
        </authorList>
    </citation>
    <scope>NUCLEOTIDE SEQUENCE [LARGE SCALE GENOMIC DNA]</scope>
    <source>
        <strain evidence="4 5">CCFEE 6314</strain>
    </source>
</reference>
<dbReference type="SUPFAM" id="SSF51735">
    <property type="entry name" value="NAD(P)-binding Rossmann-fold domains"/>
    <property type="match status" value="1"/>
</dbReference>
<dbReference type="InterPro" id="IPR051122">
    <property type="entry name" value="SDR_DHRS6-like"/>
</dbReference>
<dbReference type="GO" id="GO:0016491">
    <property type="term" value="F:oxidoreductase activity"/>
    <property type="evidence" value="ECO:0007669"/>
    <property type="project" value="UniProtKB-KW"/>
</dbReference>
<name>A0A438N878_EXOME</name>
<dbReference type="PANTHER" id="PTHR43477:SF1">
    <property type="entry name" value="DIHYDROANTICAPSIN 7-DEHYDROGENASE"/>
    <property type="match status" value="1"/>
</dbReference>
<dbReference type="CDD" id="cd05233">
    <property type="entry name" value="SDR_c"/>
    <property type="match status" value="1"/>
</dbReference>
<protein>
    <submittedName>
        <fullName evidence="4">Uncharacterized protein</fullName>
    </submittedName>
</protein>
<evidence type="ECO:0000256" key="3">
    <source>
        <dbReference type="ARBA" id="ARBA00023002"/>
    </source>
</evidence>
<dbReference type="InterPro" id="IPR057571">
    <property type="entry name" value="SDR_PhqE-like"/>
</dbReference>
<keyword evidence="2" id="KW-0521">NADP</keyword>
<dbReference type="PANTHER" id="PTHR43477">
    <property type="entry name" value="DIHYDROANTICAPSIN 7-DEHYDROGENASE"/>
    <property type="match status" value="1"/>
</dbReference>
<evidence type="ECO:0000313" key="4">
    <source>
        <dbReference type="EMBL" id="RVX71867.1"/>
    </source>
</evidence>
<gene>
    <name evidence="4" type="ORF">B0A52_04266</name>
</gene>
<evidence type="ECO:0000256" key="1">
    <source>
        <dbReference type="ARBA" id="ARBA00006484"/>
    </source>
</evidence>
<keyword evidence="3" id="KW-0560">Oxidoreductase</keyword>
<sequence length="270" mass="28906">MSELSPPGKYSSKLFGKRILVLGGTSGIGFCVAEAAREAGATVIISGSGQSKLDSAIQRIEKSYFQSSNGGSIRGYAQDLSDPNTIETALISIFNLATDNGVHKLHHVVYTAGNVVGLVAMEDLTPEVITANGIMRFHVPILIGKIAPQFLEKSYESSITFTSGYSHIRPRAGRVLMGGWAAGVEGVTRVLAVDLKPIRVNCVCPGAVHTELFDRLPKEKLDPLVDSYVSKTLTGNIGRPEQVVESYMFCIKDCFVDGSIVHTNGGYLLG</sequence>
<comment type="similarity">
    <text evidence="1">Belongs to the short-chain dehydrogenases/reductases (SDR) family.</text>
</comment>
<dbReference type="InterPro" id="IPR002347">
    <property type="entry name" value="SDR_fam"/>
</dbReference>
<dbReference type="PRINTS" id="PR00081">
    <property type="entry name" value="GDHRDH"/>
</dbReference>
<dbReference type="Pfam" id="PF23441">
    <property type="entry name" value="SDR"/>
    <property type="match status" value="1"/>
</dbReference>
<proteinExistence type="inferred from homology"/>
<dbReference type="Proteomes" id="UP000288859">
    <property type="component" value="Unassembled WGS sequence"/>
</dbReference>
<accession>A0A438N878</accession>
<dbReference type="OrthoDB" id="294295at2759"/>
<dbReference type="Gene3D" id="3.40.50.720">
    <property type="entry name" value="NAD(P)-binding Rossmann-like Domain"/>
    <property type="match status" value="1"/>
</dbReference>